<evidence type="ECO:0000256" key="2">
    <source>
        <dbReference type="ARBA" id="ARBA00023242"/>
    </source>
</evidence>
<dbReference type="Proteomes" id="UP001174677">
    <property type="component" value="Chromosome 8"/>
</dbReference>
<feature type="compositionally biased region" description="Basic and acidic residues" evidence="3">
    <location>
        <begin position="1596"/>
        <end position="1605"/>
    </location>
</feature>
<feature type="compositionally biased region" description="Polar residues" evidence="3">
    <location>
        <begin position="813"/>
        <end position="822"/>
    </location>
</feature>
<feature type="compositionally biased region" description="Low complexity" evidence="3">
    <location>
        <begin position="841"/>
        <end position="850"/>
    </location>
</feature>
<dbReference type="InterPro" id="IPR041977">
    <property type="entry name" value="KOW_Spt5_4"/>
</dbReference>
<feature type="compositionally biased region" description="Gly residues" evidence="3">
    <location>
        <begin position="1532"/>
        <end position="1567"/>
    </location>
</feature>
<dbReference type="Pfam" id="PF23037">
    <property type="entry name" value="KOWx_SPT5"/>
    <property type="match status" value="1"/>
</dbReference>
<feature type="compositionally biased region" description="Polar residues" evidence="3">
    <location>
        <begin position="1333"/>
        <end position="1344"/>
    </location>
</feature>
<dbReference type="CDD" id="cd06081">
    <property type="entry name" value="KOW_Spt5_1"/>
    <property type="match status" value="1"/>
</dbReference>
<dbReference type="InterPro" id="IPR041973">
    <property type="entry name" value="KOW_Spt5_1"/>
</dbReference>
<feature type="compositionally biased region" description="Polar residues" evidence="3">
    <location>
        <begin position="829"/>
        <end position="840"/>
    </location>
</feature>
<feature type="region of interest" description="Disordered" evidence="3">
    <location>
        <begin position="735"/>
        <end position="1838"/>
    </location>
</feature>
<feature type="compositionally biased region" description="Polar residues" evidence="3">
    <location>
        <begin position="969"/>
        <end position="991"/>
    </location>
</feature>
<feature type="compositionally biased region" description="Low complexity" evidence="3">
    <location>
        <begin position="756"/>
        <end position="767"/>
    </location>
</feature>
<dbReference type="Gene3D" id="3.30.70.940">
    <property type="entry name" value="NusG, N-terminal domain"/>
    <property type="match status" value="1"/>
</dbReference>
<evidence type="ECO:0000256" key="3">
    <source>
        <dbReference type="SAM" id="MobiDB-lite"/>
    </source>
</evidence>
<feature type="compositionally biased region" description="Polar residues" evidence="3">
    <location>
        <begin position="1007"/>
        <end position="1036"/>
    </location>
</feature>
<sequence length="1838" mass="195908">MASKGKEVATGTSSSGDKRKRGGGADEDNPGSGRKRRNREVLQFFEDTAEVDDDESDQSDFDDDEFDIELKVKKEPVKMQNISFIPKEEAMDEEEFDKMMEERYKEGSSFVTYAEDDFETKSMERNIHFPSSRDPTIWKVKCMVGRERHSAFCLMQKFADLKSLGTKLQIISAFAVDHVKGFVYIEADKQCDITEACKGLCSIYSTRVASVPKNEVSHILSVRSKSNVVSEGMWARIKNGKYKGDLAQVVAVNDARKRATVKLIPRIDLQALAQKFGGGVSMKNAATPAPRLLSSSELEEFRPLVQYRRDRDTGRMFEVLDGLMLKDGYLYKRVSVDSLSCWGVMPSEEELLKFQPSENNESDNSEWLKQIYGTPKKKRVIGNGKGSEKGESSSGSGADSSFELYDLVCFGRKDFGLIVGMEKDDYYKILKDGPEAPVVVTVVRHELKNGPSDMKFIALDHRMKTVSINDTVRVLEGPLKDRQGIAKQIYRGIIFMYDENETENGGYFCSKAQMCEKIKLSFDASSEKGGESGPVGFEDFPSSPKSPPLSPKKPWQTKENSREFNRGDKDGMFSIGQTLRIRVGPLKGYLCRVLAIRYSDVTVKLDSQQKVLTVKCEHLSEVRGKSSAMPVSDDLGSSSLKPFDLLGTEGGSTGWTDGAGTSADGDRWNTGGATTESSWPSFSSSGLKLQSESNFANSSGSADNNTKEVDASWERKASNQNSFWGAAAADDKAVANNGQVHGWGNEDSWNKASTNVGSSSGASVGWGKATLPSENPAGASRDSGDGWGQSKLYDGNSTTDAATAWDKGKTVIGNPTTSWGDIATKKNQLDSLGSSKDVVQSGSWNSKSSSAGDDHCNNATGWNQQKSQNKDNWGSTAEALNKDTVHDSWGKRSRTGTDPWNKDEKAQNKVDTWGGTACGSWAQPDLGNADEASGWMKAKVDGAGQTANWGNQKNQSEDATGWTRGGSCGQTQSDNWNKSKTFGTDGGSCNKQEGESAWGKPDGGPSWNKQDGSSWGKSEGVSSWSKQDGGSSGNQDRFQEFGGWNKTFDGGRGSGGRRGGGRGGRGQFGRGRRPFGEDQSSGWKKGGEGSNWTGDGTPSRNPSGWGNDQVGGWVTSDVSEEGREGDQKKPNSSWGDNGAGWNKSKGAGKEIGENWDKWNCAKPSFEKKSSWGDEKGECQGDDKSLDHNQSLGGQTEAPKWNASNSVGGNWTTDWNKGPAANEGPSQSWGGGSKSNTEKASTGDATGWISGTCGVGTKQTDWGAPKCSKSSWDNKAGDVDNSQPSGWGSKSSWCGSKFSGQKSDEIGKASENKDQDGWNGGRALSGGLAKGWGQSASLRSGSNDAGKNHDSDWAKNGGTSSGTGDSCGKDSSWGKRNWNSGSNDADGNQDSGWGKKNNFNSESSDVNQSSGYGKKSSWNCGSNDADGNQDSSWGKKNNFKAESSDANQISGCGKKSSWNSGSGDASWNSSGWGKKSSWNPGDSDVNRDSFVASGEDQTENSSYGSGGGNSRGGFKGRGGSFDRGGLRGRGERGGFGGRNGSDRGFGGRGRSNGGGFGCRGGSDRGGFGGRDRFDRGYGGRGGGRRDHSSWNENNDSGDDKAFDWKNRTNNAGGGWKTSGGSSWNQGGADKSQLQSWNSQNDGSSNQSGGWGKGTSAVGESNDSRGKSSASSWGNKGDGDGNDGGWKTSGDSWNQRGADKAFDWKNGTNNDGKGWKTSGGSWNQGGADNSQPRRLDSKNDESSNQAGGWGKGTNAGGESNDSWGKSSASSWGNKGDGNDLGWKTSGGSWSQRGADEGNGNQAGGWGKDTNAGGEPSDSGGKAPGSSWGNKGDGGSSKGGW</sequence>
<feature type="compositionally biased region" description="Basic and acidic residues" evidence="3">
    <location>
        <begin position="1164"/>
        <end position="1186"/>
    </location>
</feature>
<feature type="domain" description="KOW" evidence="4">
    <location>
        <begin position="465"/>
        <end position="492"/>
    </location>
</feature>
<feature type="compositionally biased region" description="Gly residues" evidence="3">
    <location>
        <begin position="1828"/>
        <end position="1838"/>
    </location>
</feature>
<dbReference type="InterPro" id="IPR005824">
    <property type="entry name" value="KOW"/>
</dbReference>
<feature type="compositionally biased region" description="Polar residues" evidence="3">
    <location>
        <begin position="1223"/>
        <end position="1243"/>
    </location>
</feature>
<dbReference type="Pfam" id="PF03439">
    <property type="entry name" value="Spt5-NGN"/>
    <property type="match status" value="1"/>
</dbReference>
<feature type="compositionally biased region" description="Basic and acidic residues" evidence="3">
    <location>
        <begin position="1301"/>
        <end position="1315"/>
    </location>
</feature>
<feature type="compositionally biased region" description="Basic and acidic residues" evidence="3">
    <location>
        <begin position="1729"/>
        <end position="1739"/>
    </location>
</feature>
<evidence type="ECO:0000256" key="1">
    <source>
        <dbReference type="ARBA" id="ARBA00004123"/>
    </source>
</evidence>
<dbReference type="InterPro" id="IPR039659">
    <property type="entry name" value="SPT5"/>
</dbReference>
<accession>A0ABQ9M5D4</accession>
<proteinExistence type="predicted"/>
<feature type="compositionally biased region" description="Basic and acidic residues" evidence="3">
    <location>
        <begin position="1120"/>
        <end position="1129"/>
    </location>
</feature>
<organism evidence="5 6">
    <name type="scientific">Hevea brasiliensis</name>
    <name type="common">Para rubber tree</name>
    <name type="synonym">Siphonia brasiliensis</name>
    <dbReference type="NCBI Taxonomy" id="3981"/>
    <lineage>
        <taxon>Eukaryota</taxon>
        <taxon>Viridiplantae</taxon>
        <taxon>Streptophyta</taxon>
        <taxon>Embryophyta</taxon>
        <taxon>Tracheophyta</taxon>
        <taxon>Spermatophyta</taxon>
        <taxon>Magnoliopsida</taxon>
        <taxon>eudicotyledons</taxon>
        <taxon>Gunneridae</taxon>
        <taxon>Pentapetalae</taxon>
        <taxon>rosids</taxon>
        <taxon>fabids</taxon>
        <taxon>Malpighiales</taxon>
        <taxon>Euphorbiaceae</taxon>
        <taxon>Crotonoideae</taxon>
        <taxon>Micrandreae</taxon>
        <taxon>Hevea</taxon>
    </lineage>
</organism>
<feature type="compositionally biased region" description="Polar residues" evidence="3">
    <location>
        <begin position="1376"/>
        <end position="1464"/>
    </location>
</feature>
<keyword evidence="2" id="KW-0539">Nucleus</keyword>
<feature type="compositionally biased region" description="Gly residues" evidence="3">
    <location>
        <begin position="1503"/>
        <end position="1521"/>
    </location>
</feature>
<feature type="region of interest" description="Disordered" evidence="3">
    <location>
        <begin position="1"/>
        <end position="40"/>
    </location>
</feature>
<reference evidence="5 6" key="1">
    <citation type="journal article" date="2023" name="Plant Biotechnol. J.">
        <title>Chromosome-level wild Hevea brasiliensis genome provides new tools for genomic-assisted breeding and valuable loci to elevate rubber yield.</title>
        <authorList>
            <person name="Cheng H."/>
            <person name="Song X."/>
            <person name="Hu Y."/>
            <person name="Wu T."/>
            <person name="Yang Q."/>
            <person name="An Z."/>
            <person name="Feng S."/>
            <person name="Deng Z."/>
            <person name="Wu W."/>
            <person name="Zeng X."/>
            <person name="Tu M."/>
            <person name="Wang X."/>
            <person name="Huang H."/>
        </authorList>
    </citation>
    <scope>NUCLEOTIDE SEQUENCE [LARGE SCALE GENOMIC DNA]</scope>
    <source>
        <strain evidence="5">MT/VB/25A 57/8</strain>
    </source>
</reference>
<gene>
    <name evidence="5" type="ORF">P3X46_014037</name>
</gene>
<dbReference type="EMBL" id="JARPOI010000008">
    <property type="protein sequence ID" value="KAJ9175487.1"/>
    <property type="molecule type" value="Genomic_DNA"/>
</dbReference>
<feature type="compositionally biased region" description="Gly residues" evidence="3">
    <location>
        <begin position="1317"/>
        <end position="1329"/>
    </location>
</feature>
<feature type="compositionally biased region" description="Basic and acidic residues" evidence="3">
    <location>
        <begin position="1147"/>
        <end position="1156"/>
    </location>
</feature>
<feature type="region of interest" description="Disordered" evidence="3">
    <location>
        <begin position="378"/>
        <end position="399"/>
    </location>
</feature>
<dbReference type="PANTHER" id="PTHR11125">
    <property type="entry name" value="SUPPRESSOR OF TY 5"/>
    <property type="match status" value="1"/>
</dbReference>
<feature type="region of interest" description="Disordered" evidence="3">
    <location>
        <begin position="642"/>
        <end position="715"/>
    </location>
</feature>
<feature type="compositionally biased region" description="Polar residues" evidence="3">
    <location>
        <begin position="1090"/>
        <end position="1106"/>
    </location>
</feature>
<dbReference type="InterPro" id="IPR041978">
    <property type="entry name" value="KOW_Spt5_5"/>
</dbReference>
<dbReference type="InterPro" id="IPR014722">
    <property type="entry name" value="Rib_uL2_dom2"/>
</dbReference>
<comment type="caution">
    <text evidence="5">The sequence shown here is derived from an EMBL/GenBank/DDBJ whole genome shotgun (WGS) entry which is preliminary data.</text>
</comment>
<evidence type="ECO:0000313" key="6">
    <source>
        <dbReference type="Proteomes" id="UP001174677"/>
    </source>
</evidence>
<dbReference type="SMART" id="SM00739">
    <property type="entry name" value="KOW"/>
    <property type="match status" value="3"/>
</dbReference>
<feature type="compositionally biased region" description="Low complexity" evidence="3">
    <location>
        <begin position="1465"/>
        <end position="1478"/>
    </location>
</feature>
<feature type="compositionally biased region" description="Gly residues" evidence="3">
    <location>
        <begin position="1050"/>
        <end position="1069"/>
    </location>
</feature>
<dbReference type="InterPro" id="IPR057936">
    <property type="entry name" value="KOWx_Spt5"/>
</dbReference>
<dbReference type="Gene3D" id="2.30.30.30">
    <property type="match status" value="2"/>
</dbReference>
<dbReference type="CDD" id="cd09888">
    <property type="entry name" value="NGN_Euk"/>
    <property type="match status" value="1"/>
</dbReference>
<feature type="compositionally biased region" description="Polar residues" evidence="3">
    <location>
        <begin position="857"/>
        <end position="875"/>
    </location>
</feature>
<dbReference type="InterPro" id="IPR039385">
    <property type="entry name" value="NGN_Euk"/>
</dbReference>
<feature type="compositionally biased region" description="Basic and acidic residues" evidence="3">
    <location>
        <begin position="559"/>
        <end position="569"/>
    </location>
</feature>
<feature type="compositionally biased region" description="Polar residues" evidence="3">
    <location>
        <begin position="1201"/>
        <end position="1214"/>
    </location>
</feature>
<feature type="compositionally biased region" description="Low complexity" evidence="3">
    <location>
        <begin position="1361"/>
        <end position="1370"/>
    </location>
</feature>
<feature type="compositionally biased region" description="Low complexity" evidence="3">
    <location>
        <begin position="1284"/>
        <end position="1299"/>
    </location>
</feature>
<feature type="compositionally biased region" description="Polar residues" evidence="3">
    <location>
        <begin position="686"/>
        <end position="704"/>
    </location>
</feature>
<feature type="compositionally biased region" description="Low complexity" evidence="3">
    <location>
        <begin position="1633"/>
        <end position="1646"/>
    </location>
</feature>
<feature type="compositionally biased region" description="Polar residues" evidence="3">
    <location>
        <begin position="1757"/>
        <end position="1770"/>
    </location>
</feature>
<feature type="domain" description="KOW" evidence="4">
    <location>
        <begin position="572"/>
        <end position="599"/>
    </location>
</feature>
<keyword evidence="6" id="KW-1185">Reference proteome</keyword>
<protein>
    <recommendedName>
        <fullName evidence="4">KOW domain-containing protein</fullName>
    </recommendedName>
</protein>
<name>A0ABQ9M5D4_HEVBR</name>
<dbReference type="Pfam" id="PF23290">
    <property type="entry name" value="KOW5_SPT5"/>
    <property type="match status" value="1"/>
</dbReference>
<dbReference type="CDD" id="cd06084">
    <property type="entry name" value="KOW_Spt5_4"/>
    <property type="match status" value="1"/>
</dbReference>
<feature type="compositionally biased region" description="Basic and acidic residues" evidence="3">
    <location>
        <begin position="705"/>
        <end position="715"/>
    </location>
</feature>
<feature type="compositionally biased region" description="Polar residues" evidence="3">
    <location>
        <begin position="1716"/>
        <end position="1728"/>
    </location>
</feature>
<comment type="subcellular location">
    <subcellularLocation>
        <location evidence="1">Nucleus</location>
    </subcellularLocation>
</comment>
<dbReference type="Pfam" id="PF23291">
    <property type="entry name" value="KOW4_SPT5"/>
    <property type="match status" value="1"/>
</dbReference>
<dbReference type="InterPro" id="IPR036735">
    <property type="entry name" value="NGN_dom_sf"/>
</dbReference>
<feature type="compositionally biased region" description="Basic and acidic residues" evidence="3">
    <location>
        <begin position="880"/>
        <end position="890"/>
    </location>
</feature>
<evidence type="ECO:0000313" key="5">
    <source>
        <dbReference type="EMBL" id="KAJ9175487.1"/>
    </source>
</evidence>
<feature type="compositionally biased region" description="Polar residues" evidence="3">
    <location>
        <begin position="945"/>
        <end position="958"/>
    </location>
</feature>
<feature type="region of interest" description="Disordered" evidence="3">
    <location>
        <begin position="526"/>
        <end position="569"/>
    </location>
</feature>
<dbReference type="Pfam" id="PF23042">
    <property type="entry name" value="KOW1_SPT5"/>
    <property type="match status" value="1"/>
</dbReference>
<evidence type="ECO:0000259" key="4">
    <source>
        <dbReference type="SMART" id="SM00739"/>
    </source>
</evidence>
<feature type="compositionally biased region" description="Basic and acidic residues" evidence="3">
    <location>
        <begin position="1568"/>
        <end position="1588"/>
    </location>
</feature>
<feature type="domain" description="KOW" evidence="4">
    <location>
        <begin position="228"/>
        <end position="255"/>
    </location>
</feature>
<dbReference type="InterPro" id="IPR005100">
    <property type="entry name" value="NGN-domain"/>
</dbReference>
<dbReference type="PANTHER" id="PTHR11125:SF8">
    <property type="entry name" value="PROTEIN RNA-DIRECTED DNA METHYLATION 3"/>
    <property type="match status" value="1"/>
</dbReference>